<protein>
    <recommendedName>
        <fullName evidence="6">Transposase</fullName>
    </recommendedName>
</protein>
<dbReference type="RefSeq" id="WP_013623026.1">
    <property type="nucleotide sequence ID" value="NC_015169.1"/>
</dbReference>
<dbReference type="Pfam" id="PF13518">
    <property type="entry name" value="HTH_28"/>
    <property type="match status" value="1"/>
</dbReference>
<dbReference type="SUPFAM" id="SSF46689">
    <property type="entry name" value="Homeodomain-like"/>
    <property type="match status" value="1"/>
</dbReference>
<dbReference type="Pfam" id="PF13358">
    <property type="entry name" value="DDE_3"/>
    <property type="match status" value="1"/>
</dbReference>
<evidence type="ECO:0000259" key="3">
    <source>
        <dbReference type="Pfam" id="PF13592"/>
    </source>
</evidence>
<feature type="domain" description="Insertion element IS150 protein InsJ-like helix-turn-helix" evidence="2">
    <location>
        <begin position="31"/>
        <end position="71"/>
    </location>
</feature>
<dbReference type="Gene3D" id="3.30.420.10">
    <property type="entry name" value="Ribonuclease H-like superfamily/Ribonuclease H"/>
    <property type="match status" value="1"/>
</dbReference>
<dbReference type="KEGG" id="dpt:Deipr_2165"/>
<dbReference type="InterPro" id="IPR009057">
    <property type="entry name" value="Homeodomain-like_sf"/>
</dbReference>
<geneLocation type="plasmid" evidence="4 5">
    <name>pDEIPR01</name>
</geneLocation>
<dbReference type="HOGENOM" id="CLU_056788_0_1_0"/>
<proteinExistence type="predicted"/>
<evidence type="ECO:0008006" key="6">
    <source>
        <dbReference type="Google" id="ProtNLM"/>
    </source>
</evidence>
<dbReference type="AlphaFoldDB" id="F0RPI8"/>
<dbReference type="InterPro" id="IPR038717">
    <property type="entry name" value="Tc1-like_DDE_dom"/>
</dbReference>
<accession>F0RPI8</accession>
<name>F0RPI8_DEIPM</name>
<dbReference type="Pfam" id="PF13592">
    <property type="entry name" value="HTH_33"/>
    <property type="match status" value="1"/>
</dbReference>
<reference evidence="4 5" key="1">
    <citation type="submission" date="2011-02" db="EMBL/GenBank/DDBJ databases">
        <title>The complete sequence of plasmid1 of Deinococcus proteolyticus DSM 20540.</title>
        <authorList>
            <consortium name="US DOE Joint Genome Institute (JGI-PGF)"/>
            <person name="Lucas S."/>
            <person name="Copeland A."/>
            <person name="Lapidus A."/>
            <person name="Bruce D."/>
            <person name="Goodwin L."/>
            <person name="Pitluck S."/>
            <person name="Kyrpides N."/>
            <person name="Mavromatis K."/>
            <person name="Pagani I."/>
            <person name="Ivanova N."/>
            <person name="Ovchinnikova G."/>
            <person name="Zeytun A."/>
            <person name="Detter J.C."/>
            <person name="Han C."/>
            <person name="Land M."/>
            <person name="Hauser L."/>
            <person name="Markowitz V."/>
            <person name="Cheng J.-F."/>
            <person name="Hugenholtz P."/>
            <person name="Woyke T."/>
            <person name="Wu D."/>
            <person name="Pukall R."/>
            <person name="Steenblock K."/>
            <person name="Brambilla E."/>
            <person name="Klenk H.-P."/>
            <person name="Eisen J.A."/>
        </authorList>
    </citation>
    <scope>NUCLEOTIDE SEQUENCE [LARGE SCALE GENOMIC DNA]</scope>
    <source>
        <strain evidence="5">ATCC 35074 / DSM 20540 / JCM 6276 / NBRC 101906 / NCIMB 13154 / VKM Ac-1939 / CCM 2703 / MRP</strain>
        <plasmid evidence="5">Plasmid pDEIPR01</plasmid>
    </source>
</reference>
<dbReference type="Proteomes" id="UP000007718">
    <property type="component" value="Plasmid pDEIPR01"/>
</dbReference>
<evidence type="ECO:0000313" key="4">
    <source>
        <dbReference type="EMBL" id="ADY27294.1"/>
    </source>
</evidence>
<dbReference type="PANTHER" id="PTHR46564:SF1">
    <property type="entry name" value="TRANSPOSASE"/>
    <property type="match status" value="1"/>
</dbReference>
<gene>
    <name evidence="4" type="ordered locus">Deipr_2165</name>
</gene>
<dbReference type="InterPro" id="IPR047655">
    <property type="entry name" value="Transpos_IS630-like"/>
</dbReference>
<keyword evidence="5" id="KW-1185">Reference proteome</keyword>
<evidence type="ECO:0000313" key="5">
    <source>
        <dbReference type="Proteomes" id="UP000007718"/>
    </source>
</evidence>
<sequence>MTLSAWRPARLSRTQQEERRLAAQPLLNDPDWSTRDLARHFGVAEVTIRAWRARIRHGGEEALRASRATGRPEFLTPDQQKEIQDILESDPRLHGFETSGWTVPKVRQVIGLKYGVWIDRAHLSRKLRRWGFSYQRPALRAVERNEEDIAAWVRLHKEALEKKRAEGATIIFLDESGFSLKTTRVRAWGRRGETPIIPTKLRWAHLSVIGAITTGGQFLQHTCQGAVRSPQVVKFLDHVLRHVAGEVVVILDRAMIHRSKAVQAFVQLHERLTLIYLPPYAPELNPIELIWADLKRNVVGNFCALTTEMLTKRLKVGWQRIRRKSLPLAFIRGTPFTCFASNLSTDQ</sequence>
<feature type="domain" description="Winged helix-turn helix" evidence="3">
    <location>
        <begin position="100"/>
        <end position="153"/>
    </location>
</feature>
<keyword evidence="4" id="KW-0614">Plasmid</keyword>
<evidence type="ECO:0000259" key="2">
    <source>
        <dbReference type="Pfam" id="PF13518"/>
    </source>
</evidence>
<evidence type="ECO:0000259" key="1">
    <source>
        <dbReference type="Pfam" id="PF13358"/>
    </source>
</evidence>
<dbReference type="InterPro" id="IPR036397">
    <property type="entry name" value="RNaseH_sf"/>
</dbReference>
<dbReference type="GO" id="GO:0003676">
    <property type="term" value="F:nucleic acid binding"/>
    <property type="evidence" value="ECO:0007669"/>
    <property type="project" value="InterPro"/>
</dbReference>
<dbReference type="PANTHER" id="PTHR46564">
    <property type="entry name" value="TRANSPOSASE"/>
    <property type="match status" value="1"/>
</dbReference>
<feature type="domain" description="Tc1-like transposase DDE" evidence="1">
    <location>
        <begin position="170"/>
        <end position="298"/>
    </location>
</feature>
<dbReference type="EMBL" id="CP002537">
    <property type="protein sequence ID" value="ADY27294.1"/>
    <property type="molecule type" value="Genomic_DNA"/>
</dbReference>
<organism evidence="4 5">
    <name type="scientific">Deinococcus proteolyticus (strain ATCC 35074 / DSM 20540 / JCM 6276 / NBRC 101906 / NCIMB 13154 / VKM Ac-1939 / CCM 2703 / MRP)</name>
    <dbReference type="NCBI Taxonomy" id="693977"/>
    <lineage>
        <taxon>Bacteria</taxon>
        <taxon>Thermotogati</taxon>
        <taxon>Deinococcota</taxon>
        <taxon>Deinococci</taxon>
        <taxon>Deinococcales</taxon>
        <taxon>Deinococcaceae</taxon>
        <taxon>Deinococcus</taxon>
    </lineage>
</organism>
<dbReference type="InterPro" id="IPR025959">
    <property type="entry name" value="Winged_HTH_dom"/>
</dbReference>
<dbReference type="NCBIfam" id="NF033545">
    <property type="entry name" value="transpos_IS630"/>
    <property type="match status" value="1"/>
</dbReference>
<dbReference type="InterPro" id="IPR055247">
    <property type="entry name" value="InsJ-like_HTH"/>
</dbReference>